<dbReference type="NCBIfam" id="NF041260">
    <property type="entry name" value="actino_IHF"/>
    <property type="match status" value="1"/>
</dbReference>
<evidence type="ECO:0000256" key="1">
    <source>
        <dbReference type="SAM" id="MobiDB-lite"/>
    </source>
</evidence>
<proteinExistence type="predicted"/>
<feature type="region of interest" description="Disordered" evidence="1">
    <location>
        <begin position="1"/>
        <end position="21"/>
    </location>
</feature>
<comment type="caution">
    <text evidence="3">The sequence shown here is derived from an EMBL/GenBank/DDBJ whole genome shotgun (WGS) entry which is preliminary data.</text>
</comment>
<dbReference type="InterPro" id="IPR055201">
    <property type="entry name" value="IHF-like_H2TH"/>
</dbReference>
<sequence length="117" mass="12932">MSSPANAPSKSSVTTPERSLNQRLDALQRANEVRSKRAALKRDLKSGRQSIDRLLESPPEWLETAKVMDMLLAVPKYGRVRAGKILAQCRISASKTIGGLTPRQRAELVQALRQPRG</sequence>
<dbReference type="InterPro" id="IPR047806">
    <property type="entry name" value="IHF_actinobact"/>
</dbReference>
<keyword evidence="4" id="KW-1185">Reference proteome</keyword>
<dbReference type="RefSeq" id="WP_319952202.1">
    <property type="nucleotide sequence ID" value="NZ_JAXAVX010000001.1"/>
</dbReference>
<protein>
    <submittedName>
        <fullName evidence="3">Integration host factor, actinobacterial type</fullName>
    </submittedName>
</protein>
<accession>A0ABU4VFZ0</accession>
<gene>
    <name evidence="3" type="primary">mihF</name>
    <name evidence="3" type="ORF">SK069_00460</name>
</gene>
<evidence type="ECO:0000313" key="3">
    <source>
        <dbReference type="EMBL" id="MDX8150049.1"/>
    </source>
</evidence>
<dbReference type="Gene3D" id="1.10.8.50">
    <property type="match status" value="1"/>
</dbReference>
<dbReference type="EMBL" id="JAXAVX010000001">
    <property type="protein sequence ID" value="MDX8150049.1"/>
    <property type="molecule type" value="Genomic_DNA"/>
</dbReference>
<dbReference type="Pfam" id="PF22525">
    <property type="entry name" value="H2TH_5"/>
    <property type="match status" value="1"/>
</dbReference>
<name>A0ABU4VFZ0_9ACTN</name>
<dbReference type="Proteomes" id="UP001277761">
    <property type="component" value="Unassembled WGS sequence"/>
</dbReference>
<evidence type="ECO:0000259" key="2">
    <source>
        <dbReference type="Pfam" id="PF22525"/>
    </source>
</evidence>
<evidence type="ECO:0000313" key="4">
    <source>
        <dbReference type="Proteomes" id="UP001277761"/>
    </source>
</evidence>
<organism evidence="3 4">
    <name type="scientific">Patulibacter brassicae</name>
    <dbReference type="NCBI Taxonomy" id="1705717"/>
    <lineage>
        <taxon>Bacteria</taxon>
        <taxon>Bacillati</taxon>
        <taxon>Actinomycetota</taxon>
        <taxon>Thermoleophilia</taxon>
        <taxon>Solirubrobacterales</taxon>
        <taxon>Patulibacteraceae</taxon>
        <taxon>Patulibacter</taxon>
    </lineage>
</organism>
<reference evidence="3 4" key="1">
    <citation type="submission" date="2023-11" db="EMBL/GenBank/DDBJ databases">
        <authorList>
            <person name="Xu M."/>
            <person name="Jiang T."/>
        </authorList>
    </citation>
    <scope>NUCLEOTIDE SEQUENCE [LARGE SCALE GENOMIC DNA]</scope>
    <source>
        <strain evidence="3 4">SD</strain>
    </source>
</reference>
<feature type="domain" description="Integration host factor-like helix-two turn-helix" evidence="2">
    <location>
        <begin position="45"/>
        <end position="110"/>
    </location>
</feature>